<gene>
    <name evidence="2" type="ORF">DNTS_024184</name>
</gene>
<reference evidence="2 3" key="1">
    <citation type="journal article" date="2019" name="Sci. Data">
        <title>Hybrid genome assembly and annotation of Danionella translucida.</title>
        <authorList>
            <person name="Kadobianskyi M."/>
            <person name="Schulze L."/>
            <person name="Schuelke M."/>
            <person name="Judkewitz B."/>
        </authorList>
    </citation>
    <scope>NUCLEOTIDE SEQUENCE [LARGE SCALE GENOMIC DNA]</scope>
    <source>
        <strain evidence="2 3">Bolton</strain>
    </source>
</reference>
<keyword evidence="3" id="KW-1185">Reference proteome</keyword>
<feature type="region of interest" description="Disordered" evidence="1">
    <location>
        <begin position="1"/>
        <end position="114"/>
    </location>
</feature>
<sequence>MRYPGPGLKRGQAHGTESKQKNPEPVISQIIDKLKHINQSQQWRDGELEREREREREQGRSSSHKPSVSSIPLLSAPFSPAVSGLTANEAEARPSSQQSPHHPPGQKFGAPHCQIPTPTLFSYPLVTITTQPAYDNPTGGADLDSDGIQMDLCFEQKSGSAGNSSPCYPGHFLSGRKQEVGPLTRREAPAVFSGGAADRAQRLTLGDTDES</sequence>
<proteinExistence type="predicted"/>
<dbReference type="AlphaFoldDB" id="A0A553RIL4"/>
<comment type="caution">
    <text evidence="2">The sequence shown here is derived from an EMBL/GenBank/DDBJ whole genome shotgun (WGS) entry which is preliminary data.</text>
</comment>
<dbReference type="Proteomes" id="UP000316079">
    <property type="component" value="Unassembled WGS sequence"/>
</dbReference>
<feature type="compositionally biased region" description="Low complexity" evidence="1">
    <location>
        <begin position="60"/>
        <end position="70"/>
    </location>
</feature>
<dbReference type="STRING" id="623744.A0A553RIL4"/>
<evidence type="ECO:0000313" key="2">
    <source>
        <dbReference type="EMBL" id="TRZ02026.1"/>
    </source>
</evidence>
<evidence type="ECO:0000256" key="1">
    <source>
        <dbReference type="SAM" id="MobiDB-lite"/>
    </source>
</evidence>
<protein>
    <submittedName>
        <fullName evidence="2">Uncharacterized protein</fullName>
    </submittedName>
</protein>
<evidence type="ECO:0000313" key="3">
    <source>
        <dbReference type="Proteomes" id="UP000316079"/>
    </source>
</evidence>
<dbReference type="EMBL" id="SRMA01024024">
    <property type="protein sequence ID" value="TRZ02026.1"/>
    <property type="molecule type" value="Genomic_DNA"/>
</dbReference>
<feature type="region of interest" description="Disordered" evidence="1">
    <location>
        <begin position="188"/>
        <end position="211"/>
    </location>
</feature>
<accession>A0A553RIL4</accession>
<name>A0A553RIL4_9TELE</name>
<feature type="compositionally biased region" description="Basic and acidic residues" evidence="1">
    <location>
        <begin position="44"/>
        <end position="59"/>
    </location>
</feature>
<dbReference type="OrthoDB" id="6380619at2759"/>
<organism evidence="2 3">
    <name type="scientific">Danionella cerebrum</name>
    <dbReference type="NCBI Taxonomy" id="2873325"/>
    <lineage>
        <taxon>Eukaryota</taxon>
        <taxon>Metazoa</taxon>
        <taxon>Chordata</taxon>
        <taxon>Craniata</taxon>
        <taxon>Vertebrata</taxon>
        <taxon>Euteleostomi</taxon>
        <taxon>Actinopterygii</taxon>
        <taxon>Neopterygii</taxon>
        <taxon>Teleostei</taxon>
        <taxon>Ostariophysi</taxon>
        <taxon>Cypriniformes</taxon>
        <taxon>Danionidae</taxon>
        <taxon>Danioninae</taxon>
        <taxon>Danionella</taxon>
    </lineage>
</organism>